<organism evidence="2 3">
    <name type="scientific">Chitinophaga arvensicola</name>
    <dbReference type="NCBI Taxonomy" id="29529"/>
    <lineage>
        <taxon>Bacteria</taxon>
        <taxon>Pseudomonadati</taxon>
        <taxon>Bacteroidota</taxon>
        <taxon>Chitinophagia</taxon>
        <taxon>Chitinophagales</taxon>
        <taxon>Chitinophagaceae</taxon>
        <taxon>Chitinophaga</taxon>
    </lineage>
</organism>
<dbReference type="OrthoDB" id="1144324at2"/>
<sequence length="354" mass="39799">MKGTYSNIYTVLLLLSSLLFSCKHEDLTVPKPNKDIRPAGDFIRNNYDFSLFYAALEYTGLVAELNGKGPFTVLAPTDQAFHELGVQLPGDFQKMNKDSLRFVMAYHILPIRLLSSDIPVNGVDIRYQTLAGKQLYASLGMFSPGYNYPQNFFTFGGCQLDRRDITLSNGVMHTMKKLQKPFPDVTVQAWLAARPAYSIYVAGLKKFGLWDALARPGRFTIFAPNNQAFADAGITMEDIAALNPALYEGARLFGAYILYDRQYFITDKIVFGIINAESRYKYRVKDDDCDFELTAYFQEYTVSLSHVPGGNSQPEVFGSVTVPSTEWVKMDNICENGIVHQLPGLMVRLDQAKK</sequence>
<dbReference type="RefSeq" id="WP_089898022.1">
    <property type="nucleotide sequence ID" value="NZ_FOJG01000002.1"/>
</dbReference>
<dbReference type="InterPro" id="IPR036378">
    <property type="entry name" value="FAS1_dom_sf"/>
</dbReference>
<dbReference type="GO" id="GO:0031012">
    <property type="term" value="C:extracellular matrix"/>
    <property type="evidence" value="ECO:0007669"/>
    <property type="project" value="TreeGrafter"/>
</dbReference>
<dbReference type="Pfam" id="PF02469">
    <property type="entry name" value="Fasciclin"/>
    <property type="match status" value="2"/>
</dbReference>
<evidence type="ECO:0000313" key="2">
    <source>
        <dbReference type="EMBL" id="SEW51610.1"/>
    </source>
</evidence>
<gene>
    <name evidence="2" type="ORF">SAMN04488122_4371</name>
</gene>
<dbReference type="PANTHER" id="PTHR10900:SF77">
    <property type="entry name" value="FI19380P1"/>
    <property type="match status" value="1"/>
</dbReference>
<dbReference type="GO" id="GO:0005615">
    <property type="term" value="C:extracellular space"/>
    <property type="evidence" value="ECO:0007669"/>
    <property type="project" value="TreeGrafter"/>
</dbReference>
<protein>
    <submittedName>
        <fullName evidence="2">Uncaracterized surface protein containing fasciclin (FAS1) repeats</fullName>
    </submittedName>
</protein>
<dbReference type="PANTHER" id="PTHR10900">
    <property type="entry name" value="PERIOSTIN-RELATED"/>
    <property type="match status" value="1"/>
</dbReference>
<dbReference type="InterPro" id="IPR000782">
    <property type="entry name" value="FAS1_domain"/>
</dbReference>
<dbReference type="InterPro" id="IPR050904">
    <property type="entry name" value="Adhesion/Biosynth-related"/>
</dbReference>
<name>A0A1I0S782_9BACT</name>
<proteinExistence type="predicted"/>
<dbReference type="SUPFAM" id="SSF82153">
    <property type="entry name" value="FAS1 domain"/>
    <property type="match status" value="2"/>
</dbReference>
<dbReference type="AlphaFoldDB" id="A0A1I0S782"/>
<evidence type="ECO:0000259" key="1">
    <source>
        <dbReference type="PROSITE" id="PS50213"/>
    </source>
</evidence>
<dbReference type="SMART" id="SM00554">
    <property type="entry name" value="FAS1"/>
    <property type="match status" value="1"/>
</dbReference>
<dbReference type="STRING" id="29529.SAMN04488122_4371"/>
<keyword evidence="3" id="KW-1185">Reference proteome</keyword>
<dbReference type="Proteomes" id="UP000199310">
    <property type="component" value="Unassembled WGS sequence"/>
</dbReference>
<feature type="domain" description="FAS1" evidence="1">
    <location>
        <begin position="184"/>
        <end position="346"/>
    </location>
</feature>
<dbReference type="GO" id="GO:0030198">
    <property type="term" value="P:extracellular matrix organization"/>
    <property type="evidence" value="ECO:0007669"/>
    <property type="project" value="TreeGrafter"/>
</dbReference>
<dbReference type="PROSITE" id="PS50213">
    <property type="entry name" value="FAS1"/>
    <property type="match status" value="2"/>
</dbReference>
<evidence type="ECO:0000313" key="3">
    <source>
        <dbReference type="Proteomes" id="UP000199310"/>
    </source>
</evidence>
<dbReference type="Gene3D" id="2.30.180.10">
    <property type="entry name" value="FAS1 domain"/>
    <property type="match status" value="2"/>
</dbReference>
<dbReference type="EMBL" id="FOJG01000002">
    <property type="protein sequence ID" value="SEW51610.1"/>
    <property type="molecule type" value="Genomic_DNA"/>
</dbReference>
<dbReference type="GO" id="GO:0050839">
    <property type="term" value="F:cell adhesion molecule binding"/>
    <property type="evidence" value="ECO:0007669"/>
    <property type="project" value="TreeGrafter"/>
</dbReference>
<feature type="domain" description="FAS1" evidence="1">
    <location>
        <begin position="36"/>
        <end position="179"/>
    </location>
</feature>
<reference evidence="3" key="1">
    <citation type="submission" date="2016-10" db="EMBL/GenBank/DDBJ databases">
        <authorList>
            <person name="Varghese N."/>
            <person name="Submissions S."/>
        </authorList>
    </citation>
    <scope>NUCLEOTIDE SEQUENCE [LARGE SCALE GENOMIC DNA]</scope>
    <source>
        <strain evidence="3">DSM 3695</strain>
    </source>
</reference>
<accession>A0A1I0S782</accession>
<dbReference type="PROSITE" id="PS51257">
    <property type="entry name" value="PROKAR_LIPOPROTEIN"/>
    <property type="match status" value="1"/>
</dbReference>
<dbReference type="GO" id="GO:0007155">
    <property type="term" value="P:cell adhesion"/>
    <property type="evidence" value="ECO:0007669"/>
    <property type="project" value="TreeGrafter"/>
</dbReference>